<reference evidence="2" key="1">
    <citation type="journal article" date="2015" name="Nature">
        <title>Complex archaea that bridge the gap between prokaryotes and eukaryotes.</title>
        <authorList>
            <person name="Spang A."/>
            <person name="Saw J.H."/>
            <person name="Jorgensen S.L."/>
            <person name="Zaremba-Niedzwiedzka K."/>
            <person name="Martijn J."/>
            <person name="Lind A.E."/>
            <person name="van Eijk R."/>
            <person name="Schleper C."/>
            <person name="Guy L."/>
            <person name="Ettema T.J."/>
        </authorList>
    </citation>
    <scope>NUCLEOTIDE SEQUENCE</scope>
</reference>
<organism evidence="2">
    <name type="scientific">marine sediment metagenome</name>
    <dbReference type="NCBI Taxonomy" id="412755"/>
    <lineage>
        <taxon>unclassified sequences</taxon>
        <taxon>metagenomes</taxon>
        <taxon>ecological metagenomes</taxon>
    </lineage>
</organism>
<sequence>MPKLSIICTVYNAELYLKESLDSISAQTFKDFELILVNDGSTDKSRDILLKYVGSNVRLLENKYNEGIPISRNRALLEATGEYIAIHDGDDISYKERFSKEVEYLDQHPEVDFMGGHATKISHTGEFLGYMHYPPLSTADAFMVISRYKLNPIIDPSCMYRKDVVLNNGGYTMDPDLRTALDFHLWCRLLIKKHKMANLQEPLIKYRINPQGVTRTETETMVEATDAIWASFRRKEFAEVVLRKDFFQQDSFTEYCI</sequence>
<dbReference type="PANTHER" id="PTHR22916:SF3">
    <property type="entry name" value="UDP-GLCNAC:BETAGAL BETA-1,3-N-ACETYLGLUCOSAMINYLTRANSFERASE-LIKE PROTEIN 1"/>
    <property type="match status" value="1"/>
</dbReference>
<dbReference type="InterPro" id="IPR029044">
    <property type="entry name" value="Nucleotide-diphossugar_trans"/>
</dbReference>
<gene>
    <name evidence="2" type="ORF">LCGC14_0661670</name>
</gene>
<comment type="caution">
    <text evidence="2">The sequence shown here is derived from an EMBL/GenBank/DDBJ whole genome shotgun (WGS) entry which is preliminary data.</text>
</comment>
<dbReference type="AlphaFoldDB" id="A0A0F9RDH0"/>
<dbReference type="InterPro" id="IPR001173">
    <property type="entry name" value="Glyco_trans_2-like"/>
</dbReference>
<dbReference type="PANTHER" id="PTHR22916">
    <property type="entry name" value="GLYCOSYLTRANSFERASE"/>
    <property type="match status" value="1"/>
</dbReference>
<evidence type="ECO:0000259" key="1">
    <source>
        <dbReference type="Pfam" id="PF00535"/>
    </source>
</evidence>
<dbReference type="Pfam" id="PF00535">
    <property type="entry name" value="Glycos_transf_2"/>
    <property type="match status" value="1"/>
</dbReference>
<dbReference type="GO" id="GO:0016758">
    <property type="term" value="F:hexosyltransferase activity"/>
    <property type="evidence" value="ECO:0007669"/>
    <property type="project" value="UniProtKB-ARBA"/>
</dbReference>
<proteinExistence type="predicted"/>
<feature type="domain" description="Glycosyltransferase 2-like" evidence="1">
    <location>
        <begin position="5"/>
        <end position="164"/>
    </location>
</feature>
<protein>
    <recommendedName>
        <fullName evidence="1">Glycosyltransferase 2-like domain-containing protein</fullName>
    </recommendedName>
</protein>
<dbReference type="SUPFAM" id="SSF53448">
    <property type="entry name" value="Nucleotide-diphospho-sugar transferases"/>
    <property type="match status" value="1"/>
</dbReference>
<evidence type="ECO:0000313" key="2">
    <source>
        <dbReference type="EMBL" id="KKN47562.1"/>
    </source>
</evidence>
<name>A0A0F9RDH0_9ZZZZ</name>
<dbReference type="EMBL" id="LAZR01001269">
    <property type="protein sequence ID" value="KKN47562.1"/>
    <property type="molecule type" value="Genomic_DNA"/>
</dbReference>
<dbReference type="Gene3D" id="3.90.550.10">
    <property type="entry name" value="Spore Coat Polysaccharide Biosynthesis Protein SpsA, Chain A"/>
    <property type="match status" value="1"/>
</dbReference>
<accession>A0A0F9RDH0</accession>